<proteinExistence type="predicted"/>
<keyword evidence="3" id="KW-1185">Reference proteome</keyword>
<dbReference type="EMBL" id="VSWC01000053">
    <property type="protein sequence ID" value="KAA1101420.1"/>
    <property type="molecule type" value="Genomic_DNA"/>
</dbReference>
<dbReference type="GO" id="GO:0004526">
    <property type="term" value="F:ribonuclease P activity"/>
    <property type="evidence" value="ECO:0007669"/>
    <property type="project" value="TreeGrafter"/>
</dbReference>
<dbReference type="GO" id="GO:0030681">
    <property type="term" value="C:multimeric ribonuclease P complex"/>
    <property type="evidence" value="ECO:0007669"/>
    <property type="project" value="TreeGrafter"/>
</dbReference>
<feature type="compositionally biased region" description="Basic residues" evidence="1">
    <location>
        <begin position="1"/>
        <end position="10"/>
    </location>
</feature>
<dbReference type="GO" id="GO:0001682">
    <property type="term" value="P:tRNA 5'-leader removal"/>
    <property type="evidence" value="ECO:0007669"/>
    <property type="project" value="InterPro"/>
</dbReference>
<evidence type="ECO:0000313" key="3">
    <source>
        <dbReference type="Proteomes" id="UP000324748"/>
    </source>
</evidence>
<gene>
    <name evidence="2" type="ORF">PGT21_019499</name>
</gene>
<dbReference type="GO" id="GO:0000172">
    <property type="term" value="C:ribonuclease MRP complex"/>
    <property type="evidence" value="ECO:0007669"/>
    <property type="project" value="TreeGrafter"/>
</dbReference>
<organism evidence="2 3">
    <name type="scientific">Puccinia graminis f. sp. tritici</name>
    <dbReference type="NCBI Taxonomy" id="56615"/>
    <lineage>
        <taxon>Eukaryota</taxon>
        <taxon>Fungi</taxon>
        <taxon>Dikarya</taxon>
        <taxon>Basidiomycota</taxon>
        <taxon>Pucciniomycotina</taxon>
        <taxon>Pucciniomycetes</taxon>
        <taxon>Pucciniales</taxon>
        <taxon>Pucciniaceae</taxon>
        <taxon>Puccinia</taxon>
    </lineage>
</organism>
<dbReference type="AlphaFoldDB" id="A0A5B0PLG5"/>
<sequence>MVAAKHHTKVKQVEMSHHKKPIKATVPKAHLYISDGYLSSDNSIPIPTKDEPARPPSRQILHHPFTSQINLILSNAEKPESIDGSEPTRCPEILKHLSDLGKYQHFSNLNLADLLLDEFVQTYFRSGSLVAISLPKFTGDDLFAIDGYGTIHMRLSQSTYQTLGLSGRRSKYGSPGQHFVVEIDMRDRAMRSGKALYERTKRCLDKFPGDVFNDLLGPKHETRGRRWDVVMAWVDEQGSLQPINSSLLSPTTTCKTCVPEINCLEKLVPHITKPDTVESYLDLYEQIGEALLSTSDNHPHPKGGITANSIEAVGFFHPTKLAELTEKVLKIYRIVSITGHTARSAPFSFLTLKQTNRTTHQPVDPSPAKKAKKVKKGKGAMLGPERAVDAGPSSWTFVALEEAEEAPACSSDPSSVPDPSPSALAVLASPQISLDASTDLVVRKRHRPDNDPSSDLTGIPKRPWIIFESVGALDTHC</sequence>
<dbReference type="OrthoDB" id="63112at2759"/>
<dbReference type="GO" id="GO:0000171">
    <property type="term" value="F:ribonuclease MRP activity"/>
    <property type="evidence" value="ECO:0007669"/>
    <property type="project" value="TreeGrafter"/>
</dbReference>
<reference evidence="2 3" key="1">
    <citation type="submission" date="2019-05" db="EMBL/GenBank/DDBJ databases">
        <title>Emergence of the Ug99 lineage of the wheat stem rust pathogen through somatic hybridization.</title>
        <authorList>
            <person name="Li F."/>
            <person name="Upadhyaya N.M."/>
            <person name="Sperschneider J."/>
            <person name="Matny O."/>
            <person name="Nguyen-Phuc H."/>
            <person name="Mago R."/>
            <person name="Raley C."/>
            <person name="Miller M.E."/>
            <person name="Silverstein K.A.T."/>
            <person name="Henningsen E."/>
            <person name="Hirsch C.D."/>
            <person name="Visser B."/>
            <person name="Pretorius Z.A."/>
            <person name="Steffenson B.J."/>
            <person name="Schwessinger B."/>
            <person name="Dodds P.N."/>
            <person name="Figueroa M."/>
        </authorList>
    </citation>
    <scope>NUCLEOTIDE SEQUENCE [LARGE SCALE GENOMIC DNA]</scope>
    <source>
        <strain evidence="2">21-0</strain>
    </source>
</reference>
<dbReference type="Proteomes" id="UP000324748">
    <property type="component" value="Unassembled WGS sequence"/>
</dbReference>
<protein>
    <submittedName>
        <fullName evidence="2">Uncharacterized protein</fullName>
    </submittedName>
</protein>
<evidence type="ECO:0000256" key="1">
    <source>
        <dbReference type="SAM" id="MobiDB-lite"/>
    </source>
</evidence>
<feature type="compositionally biased region" description="Basic residues" evidence="1">
    <location>
        <begin position="369"/>
        <end position="378"/>
    </location>
</feature>
<feature type="region of interest" description="Disordered" evidence="1">
    <location>
        <begin position="356"/>
        <end position="386"/>
    </location>
</feature>
<dbReference type="GO" id="GO:0000447">
    <property type="term" value="P:endonucleolytic cleavage in ITS1 to separate SSU-rRNA from 5.8S rRNA and LSU-rRNA from tricistronic rRNA transcript (SSU-rRNA, 5.8S rRNA, LSU-rRNA)"/>
    <property type="evidence" value="ECO:0007669"/>
    <property type="project" value="TreeGrafter"/>
</dbReference>
<dbReference type="Pfam" id="PF08584">
    <property type="entry name" value="Ribonuc_P_40"/>
    <property type="match status" value="1"/>
</dbReference>
<accession>A0A5B0PLG5</accession>
<comment type="caution">
    <text evidence="2">The sequence shown here is derived from an EMBL/GenBank/DDBJ whole genome shotgun (WGS) entry which is preliminary data.</text>
</comment>
<evidence type="ECO:0000313" key="2">
    <source>
        <dbReference type="EMBL" id="KAA1101420.1"/>
    </source>
</evidence>
<name>A0A5B0PLG5_PUCGR</name>
<dbReference type="InterPro" id="IPR013893">
    <property type="entry name" value="RNase_P_Rpp40"/>
</dbReference>
<dbReference type="PANTHER" id="PTHR15396:SF1">
    <property type="entry name" value="RIBONUCLEASE P PROTEIN SUBUNIT P40"/>
    <property type="match status" value="1"/>
</dbReference>
<feature type="region of interest" description="Disordered" evidence="1">
    <location>
        <begin position="1"/>
        <end position="21"/>
    </location>
</feature>
<dbReference type="PANTHER" id="PTHR15396">
    <property type="entry name" value="RIBONUCLEASE P PROTEIN SUBUNIT P40"/>
    <property type="match status" value="1"/>
</dbReference>